<dbReference type="SUPFAM" id="SSF51735">
    <property type="entry name" value="NAD(P)-binding Rossmann-fold domains"/>
    <property type="match status" value="1"/>
</dbReference>
<dbReference type="InterPro" id="IPR036291">
    <property type="entry name" value="NAD(P)-bd_dom_sf"/>
</dbReference>
<comment type="similarity">
    <text evidence="5">In the N-terminal section; belongs to the acetate CoA ligase alpha subunit family.</text>
</comment>
<sequence>MSEHPERFDALFQPRGIALIGASADLTRIGGQPIKALQSAGYAGRIYPVNPKYEAIAGIPCVADIANIDGPCDLAIIAVRADMAADAIIKCGAKGIKFAIVLSGGFREIGESGKAQEEALVAAGRKAGVRIIGPNCQGMLAVHDRVFAVFGSIAGETDLRAGNVSLCFQSGGVGFAIATLCDSLGIGLRHCVSTGNEADIKAPELIEALLEDPETSIVGTYLEGVADGRALMAAGDKAMRLGKPVLLWKGGKSETGARAAASHTAQLTGSYDIFRSACSQAGIIEVEDSEEMADLIRAFSPGRLPDGQTVGVIGISGGMGIVFADAAIAHGLELPAFSDTTVETLTRIIPSFGSSANPADVTASVFNDAAILTKAIQAILDDPCIHQLCLLLASVPDPIATQIAEVVIAAAAGSPKPILIGWSLKRRRAENAYALFEAAGIPIFQTPGRTARAAAGLARYAAMKASYRPMSGAIQHHALAPQLKGETTLDEQASKRLLASYGVHTPREVLVQLDQDLAERIAGLTYPMVVKIVSEDIPHKTEAGGVILNLPDRQAVELAAARVVANAKNYKPTAKISGVLVSEMIGDASEMIIGAVNDEAFGPVIVVGFGGIFAEVLKDTTYRIAPCDPATARQMLEELQGYAILNGARGKPMADVDALVSAIVAASNLVWDLRDQIKEMDINPLLVRPKGQGVLAADALIVPIEQKAKTLDIIATPAI</sequence>
<evidence type="ECO:0000256" key="1">
    <source>
        <dbReference type="ARBA" id="ARBA00022532"/>
    </source>
</evidence>
<dbReference type="InterPro" id="IPR016102">
    <property type="entry name" value="Succinyl-CoA_synth-like"/>
</dbReference>
<evidence type="ECO:0000256" key="2">
    <source>
        <dbReference type="ARBA" id="ARBA00022598"/>
    </source>
</evidence>
<dbReference type="RefSeq" id="WP_002716944.1">
    <property type="nucleotide sequence ID" value="NZ_UFSI01000001.1"/>
</dbReference>
<organism evidence="8 9">
    <name type="scientific">Afipia felis</name>
    <name type="common">Cat scratch disease bacillus</name>
    <dbReference type="NCBI Taxonomy" id="1035"/>
    <lineage>
        <taxon>Bacteria</taxon>
        <taxon>Pseudomonadati</taxon>
        <taxon>Pseudomonadota</taxon>
        <taxon>Alphaproteobacteria</taxon>
        <taxon>Hyphomicrobiales</taxon>
        <taxon>Nitrobacteraceae</taxon>
        <taxon>Afipia</taxon>
    </lineage>
</organism>
<dbReference type="FunFam" id="3.30.1490.20:FF:000020">
    <property type="entry name" value="Protein lysine acetyltransferase"/>
    <property type="match status" value="1"/>
</dbReference>
<protein>
    <submittedName>
        <fullName evidence="8">Succinyl-CoA synthetase subunit alpha</fullName>
    </submittedName>
</protein>
<dbReference type="GO" id="GO:0005524">
    <property type="term" value="F:ATP binding"/>
    <property type="evidence" value="ECO:0007669"/>
    <property type="project" value="UniProtKB-UniRule"/>
</dbReference>
<evidence type="ECO:0000313" key="9">
    <source>
        <dbReference type="Proteomes" id="UP000254343"/>
    </source>
</evidence>
<dbReference type="Pfam" id="PF13380">
    <property type="entry name" value="CoA_binding_2"/>
    <property type="match status" value="1"/>
</dbReference>
<proteinExistence type="inferred from homology"/>
<dbReference type="Pfam" id="PF13607">
    <property type="entry name" value="Succ_CoA_lig"/>
    <property type="match status" value="1"/>
</dbReference>
<dbReference type="InterPro" id="IPR003781">
    <property type="entry name" value="CoA-bd"/>
</dbReference>
<dbReference type="OrthoDB" id="9807426at2"/>
<dbReference type="InterPro" id="IPR032875">
    <property type="entry name" value="Succ_CoA_lig_flav_dom"/>
</dbReference>
<dbReference type="Pfam" id="PF13549">
    <property type="entry name" value="ATP-grasp_5"/>
    <property type="match status" value="1"/>
</dbReference>
<dbReference type="PANTHER" id="PTHR43334">
    <property type="entry name" value="ACETATE--COA LIGASE [ADP-FORMING]"/>
    <property type="match status" value="1"/>
</dbReference>
<dbReference type="Proteomes" id="UP000254343">
    <property type="component" value="Unassembled WGS sequence"/>
</dbReference>
<evidence type="ECO:0000256" key="4">
    <source>
        <dbReference type="ARBA" id="ARBA00022840"/>
    </source>
</evidence>
<dbReference type="Pfam" id="PF19045">
    <property type="entry name" value="Ligase_CoA_2"/>
    <property type="match status" value="1"/>
</dbReference>
<dbReference type="GO" id="GO:0006099">
    <property type="term" value="P:tricarboxylic acid cycle"/>
    <property type="evidence" value="ECO:0007669"/>
    <property type="project" value="UniProtKB-KW"/>
</dbReference>
<name>A0A380WAU9_AFIFE</name>
<dbReference type="Gene3D" id="3.40.50.720">
    <property type="entry name" value="NAD(P)-binding Rossmann-like Domain"/>
    <property type="match status" value="1"/>
</dbReference>
<dbReference type="Gene3D" id="3.30.470.20">
    <property type="entry name" value="ATP-grasp fold, B domain"/>
    <property type="match status" value="1"/>
</dbReference>
<evidence type="ECO:0000256" key="5">
    <source>
        <dbReference type="ARBA" id="ARBA00060888"/>
    </source>
</evidence>
<dbReference type="InterPro" id="IPR043938">
    <property type="entry name" value="Ligase_CoA_dom"/>
</dbReference>
<evidence type="ECO:0000256" key="3">
    <source>
        <dbReference type="ARBA" id="ARBA00022741"/>
    </source>
</evidence>
<dbReference type="GO" id="GO:0046872">
    <property type="term" value="F:metal ion binding"/>
    <property type="evidence" value="ECO:0007669"/>
    <property type="project" value="InterPro"/>
</dbReference>
<keyword evidence="2" id="KW-0436">Ligase</keyword>
<dbReference type="InterPro" id="IPR011761">
    <property type="entry name" value="ATP-grasp"/>
</dbReference>
<keyword evidence="4 6" id="KW-0067">ATP-binding</keyword>
<evidence type="ECO:0000259" key="7">
    <source>
        <dbReference type="PROSITE" id="PS50975"/>
    </source>
</evidence>
<dbReference type="EMBL" id="UIGB01000001">
    <property type="protein sequence ID" value="SUU86120.1"/>
    <property type="molecule type" value="Genomic_DNA"/>
</dbReference>
<dbReference type="Gene3D" id="3.40.50.261">
    <property type="entry name" value="Succinyl-CoA synthetase domains"/>
    <property type="match status" value="2"/>
</dbReference>
<dbReference type="Gene3D" id="3.30.1490.20">
    <property type="entry name" value="ATP-grasp fold, A domain"/>
    <property type="match status" value="1"/>
</dbReference>
<evidence type="ECO:0000256" key="6">
    <source>
        <dbReference type="PROSITE-ProRule" id="PRU00409"/>
    </source>
</evidence>
<feature type="domain" description="ATP-grasp" evidence="7">
    <location>
        <begin position="495"/>
        <end position="531"/>
    </location>
</feature>
<reference evidence="8 9" key="1">
    <citation type="submission" date="2018-06" db="EMBL/GenBank/DDBJ databases">
        <authorList>
            <consortium name="Pathogen Informatics"/>
            <person name="Doyle S."/>
        </authorList>
    </citation>
    <scope>NUCLEOTIDE SEQUENCE [LARGE SCALE GENOMIC DNA]</scope>
    <source>
        <strain evidence="8 9">NCTC12722</strain>
    </source>
</reference>
<keyword evidence="3 6" id="KW-0547">Nucleotide-binding</keyword>
<dbReference type="SUPFAM" id="SSF52210">
    <property type="entry name" value="Succinyl-CoA synthetase domains"/>
    <property type="match status" value="2"/>
</dbReference>
<dbReference type="InterPro" id="IPR051538">
    <property type="entry name" value="Acyl-CoA_Synth/Transferase"/>
</dbReference>
<dbReference type="AlphaFoldDB" id="A0A380WAU9"/>
<dbReference type="PANTHER" id="PTHR43334:SF1">
    <property type="entry name" value="3-HYDROXYPROPIONATE--COA LIGASE [ADP-FORMING]"/>
    <property type="match status" value="1"/>
</dbReference>
<gene>
    <name evidence="8" type="ORF">NCTC12722_03341</name>
</gene>
<dbReference type="InterPro" id="IPR013815">
    <property type="entry name" value="ATP_grasp_subdomain_1"/>
</dbReference>
<dbReference type="SMART" id="SM00881">
    <property type="entry name" value="CoA_binding"/>
    <property type="match status" value="1"/>
</dbReference>
<accession>A0A380WAU9</accession>
<keyword evidence="1" id="KW-0816">Tricarboxylic acid cycle</keyword>
<dbReference type="GO" id="GO:0043758">
    <property type="term" value="F:acetate-CoA ligase (ADP-forming) activity"/>
    <property type="evidence" value="ECO:0007669"/>
    <property type="project" value="InterPro"/>
</dbReference>
<dbReference type="SUPFAM" id="SSF56059">
    <property type="entry name" value="Glutathione synthetase ATP-binding domain-like"/>
    <property type="match status" value="1"/>
</dbReference>
<dbReference type="PROSITE" id="PS50975">
    <property type="entry name" value="ATP_GRASP"/>
    <property type="match status" value="1"/>
</dbReference>
<evidence type="ECO:0000313" key="8">
    <source>
        <dbReference type="EMBL" id="SUU86120.1"/>
    </source>
</evidence>